<dbReference type="AlphaFoldDB" id="A0A1H8FRC3"/>
<organism evidence="3 4">
    <name type="scientific">Nitrosomonas marina</name>
    <dbReference type="NCBI Taxonomy" id="917"/>
    <lineage>
        <taxon>Bacteria</taxon>
        <taxon>Pseudomonadati</taxon>
        <taxon>Pseudomonadota</taxon>
        <taxon>Betaproteobacteria</taxon>
        <taxon>Nitrosomonadales</taxon>
        <taxon>Nitrosomonadaceae</taxon>
        <taxon>Nitrosomonas</taxon>
    </lineage>
</organism>
<accession>A0A1H8FRC3</accession>
<evidence type="ECO:0008006" key="5">
    <source>
        <dbReference type="Google" id="ProtNLM"/>
    </source>
</evidence>
<evidence type="ECO:0000313" key="4">
    <source>
        <dbReference type="Proteomes" id="UP000199459"/>
    </source>
</evidence>
<sequence>MKPSYFFLLAIMLVSYPGQSFSGVYKQVDEHGNVTYSNVQSRDAEKIDLPPLVVVPSVNSDGVDSRIRKRRENKVLKGQRQELEQQIAEQAHQLDKLKHEYKDGQPDRLGSERNYQRYLDRVDRLKKEIGFRETNLQALQRQLEELPNPN</sequence>
<reference evidence="3 4" key="1">
    <citation type="submission" date="2016-10" db="EMBL/GenBank/DDBJ databases">
        <authorList>
            <person name="de Groot N.N."/>
        </authorList>
    </citation>
    <scope>NUCLEOTIDE SEQUENCE [LARGE SCALE GENOMIC DNA]</scope>
    <source>
        <strain evidence="3 4">Nm22</strain>
    </source>
</reference>
<protein>
    <recommendedName>
        <fullName evidence="5">DUF4124 domain-containing protein</fullName>
    </recommendedName>
</protein>
<dbReference type="STRING" id="917.SAMN05216326_11448"/>
<name>A0A1H8FRC3_9PROT</name>
<evidence type="ECO:0000256" key="1">
    <source>
        <dbReference type="SAM" id="Coils"/>
    </source>
</evidence>
<feature type="chain" id="PRO_5011634368" description="DUF4124 domain-containing protein" evidence="2">
    <location>
        <begin position="23"/>
        <end position="150"/>
    </location>
</feature>
<evidence type="ECO:0000313" key="3">
    <source>
        <dbReference type="EMBL" id="SEN34095.1"/>
    </source>
</evidence>
<dbReference type="EMBL" id="FOCP01000014">
    <property type="protein sequence ID" value="SEN34095.1"/>
    <property type="molecule type" value="Genomic_DNA"/>
</dbReference>
<proteinExistence type="predicted"/>
<dbReference type="Gene3D" id="1.10.287.1490">
    <property type="match status" value="1"/>
</dbReference>
<dbReference type="RefSeq" id="WP_090632695.1">
    <property type="nucleotide sequence ID" value="NZ_FOCP01000014.1"/>
</dbReference>
<keyword evidence="1" id="KW-0175">Coiled coil</keyword>
<dbReference type="OrthoDB" id="8547929at2"/>
<feature type="signal peptide" evidence="2">
    <location>
        <begin position="1"/>
        <end position="22"/>
    </location>
</feature>
<evidence type="ECO:0000256" key="2">
    <source>
        <dbReference type="SAM" id="SignalP"/>
    </source>
</evidence>
<keyword evidence="2" id="KW-0732">Signal</keyword>
<gene>
    <name evidence="3" type="ORF">SAMN05216325_11441</name>
</gene>
<dbReference type="Proteomes" id="UP000199459">
    <property type="component" value="Unassembled WGS sequence"/>
</dbReference>
<feature type="coiled-coil region" evidence="1">
    <location>
        <begin position="66"/>
        <end position="142"/>
    </location>
</feature>